<protein>
    <submittedName>
        <fullName evidence="2">Uncharacterized protein</fullName>
    </submittedName>
</protein>
<dbReference type="Pfam" id="PF00515">
    <property type="entry name" value="TPR_1"/>
    <property type="match status" value="2"/>
</dbReference>
<keyword evidence="1" id="KW-0802">TPR repeat</keyword>
<evidence type="ECO:0000313" key="3">
    <source>
        <dbReference type="Proteomes" id="UP000231912"/>
    </source>
</evidence>
<sequence>MNVFYTIISKRILLGFGVLVLVLFSFASELSAKEEKESPLDKARHFVEKEDFKSALKILLEYEKTVPEDDLLFYRIGLCYFRLGEDKNAQTYLKKAIQLNPNHPIYHDLLGATYYISGNRTEAEKSFLNCVTLVPNSPNALTMLGLLYSEKQDFEKAKEFFSKALALNPEDATANFNLGRIYFNEEDWSNAKKHLGSAYSQDPDGYPVVSLLLETSFRLKEFSESDKYRKDLFRIRNQSQDPRIKSIKYFRFDSFLYKDFIVVARESFQKEGDLFYYYVFSVYDREGKLVREINLESSSFLKERGLEFIIGMNVPQSGAVTHSTSNIAFAKMPPYDELRTIVSDIIDGKVHFPASSSSK</sequence>
<comment type="caution">
    <text evidence="2">The sequence shown here is derived from an EMBL/GenBank/DDBJ whole genome shotgun (WGS) entry which is preliminary data.</text>
</comment>
<dbReference type="SMART" id="SM00671">
    <property type="entry name" value="SEL1"/>
    <property type="match status" value="2"/>
</dbReference>
<evidence type="ECO:0000256" key="1">
    <source>
        <dbReference type="PROSITE-ProRule" id="PRU00339"/>
    </source>
</evidence>
<dbReference type="Proteomes" id="UP000231912">
    <property type="component" value="Unassembled WGS sequence"/>
</dbReference>
<organism evidence="2 3">
    <name type="scientific">Leptospira wolffii</name>
    <dbReference type="NCBI Taxonomy" id="409998"/>
    <lineage>
        <taxon>Bacteria</taxon>
        <taxon>Pseudomonadati</taxon>
        <taxon>Spirochaetota</taxon>
        <taxon>Spirochaetia</taxon>
        <taxon>Leptospirales</taxon>
        <taxon>Leptospiraceae</taxon>
        <taxon>Leptospira</taxon>
    </lineage>
</organism>
<dbReference type="SUPFAM" id="SSF48452">
    <property type="entry name" value="TPR-like"/>
    <property type="match status" value="1"/>
</dbReference>
<feature type="repeat" description="TPR" evidence="1">
    <location>
        <begin position="70"/>
        <end position="103"/>
    </location>
</feature>
<accession>A0A2M9Z810</accession>
<feature type="repeat" description="TPR" evidence="1">
    <location>
        <begin position="138"/>
        <end position="171"/>
    </location>
</feature>
<dbReference type="PANTHER" id="PTHR12558">
    <property type="entry name" value="CELL DIVISION CYCLE 16,23,27"/>
    <property type="match status" value="1"/>
</dbReference>
<dbReference type="PANTHER" id="PTHR12558:SF13">
    <property type="entry name" value="CELL DIVISION CYCLE PROTEIN 27 HOMOLOG"/>
    <property type="match status" value="1"/>
</dbReference>
<dbReference type="InterPro" id="IPR006597">
    <property type="entry name" value="Sel1-like"/>
</dbReference>
<dbReference type="SMART" id="SM00028">
    <property type="entry name" value="TPR"/>
    <property type="match status" value="4"/>
</dbReference>
<dbReference type="InterPro" id="IPR011990">
    <property type="entry name" value="TPR-like_helical_dom_sf"/>
</dbReference>
<proteinExistence type="predicted"/>
<dbReference type="RefSeq" id="WP_100760029.1">
    <property type="nucleotide sequence ID" value="NZ_NPDT01000009.1"/>
</dbReference>
<dbReference type="PROSITE" id="PS50293">
    <property type="entry name" value="TPR_REGION"/>
    <property type="match status" value="2"/>
</dbReference>
<dbReference type="PROSITE" id="PS50005">
    <property type="entry name" value="TPR"/>
    <property type="match status" value="3"/>
</dbReference>
<dbReference type="InterPro" id="IPR019734">
    <property type="entry name" value="TPR_rpt"/>
</dbReference>
<name>A0A2M9Z810_9LEPT</name>
<dbReference type="Gene3D" id="1.25.40.10">
    <property type="entry name" value="Tetratricopeptide repeat domain"/>
    <property type="match status" value="1"/>
</dbReference>
<evidence type="ECO:0000313" key="2">
    <source>
        <dbReference type="EMBL" id="PJZ64569.1"/>
    </source>
</evidence>
<dbReference type="EMBL" id="NPDT01000009">
    <property type="protein sequence ID" value="PJZ64569.1"/>
    <property type="molecule type" value="Genomic_DNA"/>
</dbReference>
<dbReference type="AlphaFoldDB" id="A0A2M9Z810"/>
<gene>
    <name evidence="2" type="ORF">CH371_17500</name>
</gene>
<feature type="repeat" description="TPR" evidence="1">
    <location>
        <begin position="172"/>
        <end position="205"/>
    </location>
</feature>
<reference evidence="2 3" key="1">
    <citation type="submission" date="2017-07" db="EMBL/GenBank/DDBJ databases">
        <title>Leptospira spp. isolated from tropical soils.</title>
        <authorList>
            <person name="Thibeaux R."/>
            <person name="Iraola G."/>
            <person name="Ferres I."/>
            <person name="Bierque E."/>
            <person name="Girault D."/>
            <person name="Soupe-Gilbert M.-E."/>
            <person name="Picardeau M."/>
            <person name="Goarant C."/>
        </authorList>
    </citation>
    <scope>NUCLEOTIDE SEQUENCE [LARGE SCALE GENOMIC DNA]</scope>
    <source>
        <strain evidence="2 3">FH2-C-A2</strain>
    </source>
</reference>